<accession>A0A8J2JXI7</accession>
<evidence type="ECO:0000313" key="1">
    <source>
        <dbReference type="EMBL" id="CAG7727199.1"/>
    </source>
</evidence>
<reference evidence="1" key="1">
    <citation type="submission" date="2021-06" db="EMBL/GenBank/DDBJ databases">
        <authorList>
            <person name="Hodson N. C."/>
            <person name="Mongue J. A."/>
            <person name="Jaron S. K."/>
        </authorList>
    </citation>
    <scope>NUCLEOTIDE SEQUENCE</scope>
</reference>
<organism evidence="1 2">
    <name type="scientific">Allacma fusca</name>
    <dbReference type="NCBI Taxonomy" id="39272"/>
    <lineage>
        <taxon>Eukaryota</taxon>
        <taxon>Metazoa</taxon>
        <taxon>Ecdysozoa</taxon>
        <taxon>Arthropoda</taxon>
        <taxon>Hexapoda</taxon>
        <taxon>Collembola</taxon>
        <taxon>Symphypleona</taxon>
        <taxon>Sminthuridae</taxon>
        <taxon>Allacma</taxon>
    </lineage>
</organism>
<dbReference type="EMBL" id="CAJVCH010145223">
    <property type="protein sequence ID" value="CAG7727199.1"/>
    <property type="molecule type" value="Genomic_DNA"/>
</dbReference>
<protein>
    <submittedName>
        <fullName evidence="1">Uncharacterized protein</fullName>
    </submittedName>
</protein>
<name>A0A8J2JXI7_9HEXA</name>
<keyword evidence="2" id="KW-1185">Reference proteome</keyword>
<comment type="caution">
    <text evidence="1">The sequence shown here is derived from an EMBL/GenBank/DDBJ whole genome shotgun (WGS) entry which is preliminary data.</text>
</comment>
<dbReference type="Proteomes" id="UP000708208">
    <property type="component" value="Unassembled WGS sequence"/>
</dbReference>
<proteinExistence type="predicted"/>
<sequence length="36" mass="4143">VLWIWKTEAGGRVGVKCYFSRDFYLNSSCAEEERAA</sequence>
<dbReference type="AlphaFoldDB" id="A0A8J2JXI7"/>
<gene>
    <name evidence="1" type="ORF">AFUS01_LOCUS16053</name>
</gene>
<evidence type="ECO:0000313" key="2">
    <source>
        <dbReference type="Proteomes" id="UP000708208"/>
    </source>
</evidence>
<feature type="non-terminal residue" evidence="1">
    <location>
        <position position="1"/>
    </location>
</feature>